<dbReference type="Proteomes" id="UP001500552">
    <property type="component" value="Unassembled WGS sequence"/>
</dbReference>
<sequence length="324" mass="36830">MSMVSVIIPVFNEEETINHLVLELNAYFQRETRFSTEIIFVNDGSSDDTMHRLKKAPHLSYSYKIISFSRNFGSHAALRAGILRAKGDYITFMYADLQDPLSLVSQLFEEIDSKRVDITWAFRNSTAVSKAEKVFSLAYATLMRKYAVPNFPKKGFDVVMFSKKVKACLDTNVENNSSIFIQILNLGFKQAGITYDKRVRLVGKSKWTFSKKIKLLIDSFVAFSFAPIRLVSFVGIMFFLLGVLWTGYIVFRKIMFDDLASGWPALLSILMVGFGITNISLGIIAEYLWRTLDASRKRPVFVIDEIVEETLEAKPGNRLLVDAI</sequence>
<evidence type="ECO:0000313" key="3">
    <source>
        <dbReference type="EMBL" id="GAA4439458.1"/>
    </source>
</evidence>
<feature type="transmembrane region" description="Helical" evidence="1">
    <location>
        <begin position="220"/>
        <end position="245"/>
    </location>
</feature>
<dbReference type="EMBL" id="BAABHC010000024">
    <property type="protein sequence ID" value="GAA4439458.1"/>
    <property type="molecule type" value="Genomic_DNA"/>
</dbReference>
<dbReference type="PANTHER" id="PTHR48090:SF8">
    <property type="entry name" value="GLYCOSYLTRANSFERASE CSBB-RELATED"/>
    <property type="match status" value="1"/>
</dbReference>
<reference evidence="4" key="1">
    <citation type="journal article" date="2019" name="Int. J. Syst. Evol. Microbiol.">
        <title>The Global Catalogue of Microorganisms (GCM) 10K type strain sequencing project: providing services to taxonomists for standard genome sequencing and annotation.</title>
        <authorList>
            <consortium name="The Broad Institute Genomics Platform"/>
            <consortium name="The Broad Institute Genome Sequencing Center for Infectious Disease"/>
            <person name="Wu L."/>
            <person name="Ma J."/>
        </authorList>
    </citation>
    <scope>NUCLEOTIDE SEQUENCE [LARGE SCALE GENOMIC DNA]</scope>
    <source>
        <strain evidence="4">JCM 17926</strain>
    </source>
</reference>
<keyword evidence="4" id="KW-1185">Reference proteome</keyword>
<dbReference type="InterPro" id="IPR029044">
    <property type="entry name" value="Nucleotide-diphossugar_trans"/>
</dbReference>
<comment type="caution">
    <text evidence="3">The sequence shown here is derived from an EMBL/GenBank/DDBJ whole genome shotgun (WGS) entry which is preliminary data.</text>
</comment>
<proteinExistence type="predicted"/>
<dbReference type="Pfam" id="PF00535">
    <property type="entry name" value="Glycos_transf_2"/>
    <property type="match status" value="1"/>
</dbReference>
<evidence type="ECO:0000313" key="4">
    <source>
        <dbReference type="Proteomes" id="UP001500552"/>
    </source>
</evidence>
<dbReference type="SUPFAM" id="SSF53448">
    <property type="entry name" value="Nucleotide-diphospho-sugar transferases"/>
    <property type="match status" value="1"/>
</dbReference>
<dbReference type="RefSeq" id="WP_345160936.1">
    <property type="nucleotide sequence ID" value="NZ_BAABHC010000024.1"/>
</dbReference>
<feature type="domain" description="Glycosyltransferase 2-like" evidence="2">
    <location>
        <begin position="5"/>
        <end position="138"/>
    </location>
</feature>
<name>A0ABP8LZ83_9BACT</name>
<keyword evidence="1" id="KW-0812">Transmembrane</keyword>
<evidence type="ECO:0000259" key="2">
    <source>
        <dbReference type="Pfam" id="PF00535"/>
    </source>
</evidence>
<gene>
    <name evidence="3" type="ORF">GCM10023188_35830</name>
</gene>
<keyword evidence="1" id="KW-0472">Membrane</keyword>
<accession>A0ABP8LZ83</accession>
<dbReference type="InterPro" id="IPR001173">
    <property type="entry name" value="Glyco_trans_2-like"/>
</dbReference>
<feature type="transmembrane region" description="Helical" evidence="1">
    <location>
        <begin position="265"/>
        <end position="289"/>
    </location>
</feature>
<dbReference type="PANTHER" id="PTHR48090">
    <property type="entry name" value="UNDECAPRENYL-PHOSPHATE 4-DEOXY-4-FORMAMIDO-L-ARABINOSE TRANSFERASE-RELATED"/>
    <property type="match status" value="1"/>
</dbReference>
<dbReference type="InterPro" id="IPR050256">
    <property type="entry name" value="Glycosyltransferase_2"/>
</dbReference>
<protein>
    <submittedName>
        <fullName evidence="3">Glycosyltransferase family 2 protein</fullName>
    </submittedName>
</protein>
<keyword evidence="1" id="KW-1133">Transmembrane helix</keyword>
<organism evidence="3 4">
    <name type="scientific">Pontibacter saemangeumensis</name>
    <dbReference type="NCBI Taxonomy" id="1084525"/>
    <lineage>
        <taxon>Bacteria</taxon>
        <taxon>Pseudomonadati</taxon>
        <taxon>Bacteroidota</taxon>
        <taxon>Cytophagia</taxon>
        <taxon>Cytophagales</taxon>
        <taxon>Hymenobacteraceae</taxon>
        <taxon>Pontibacter</taxon>
    </lineage>
</organism>
<dbReference type="Gene3D" id="3.90.550.10">
    <property type="entry name" value="Spore Coat Polysaccharide Biosynthesis Protein SpsA, Chain A"/>
    <property type="match status" value="1"/>
</dbReference>
<evidence type="ECO:0000256" key="1">
    <source>
        <dbReference type="SAM" id="Phobius"/>
    </source>
</evidence>